<comment type="similarity">
    <text evidence="1 2">Belongs to the pirin family.</text>
</comment>
<sequence>MASNETTTDRDGPLSGGLVRHGAGVTANRAFPTNDYPANLDPFVLFERFYIDPEKGFPMHPHKGFEIVTYMLEGGMDHEDTLDVSYTARAGEAMRITTGSGIRHSEFAADGAACNGLQLWVNLPDAKKDAEPDYADATADQLPTEDREGATVTTVVGDGSPLDLHTEMEYLDVRVTDEWTWSLPDDWTGFLYSVAGEGTVDGDAFEEGDVLPVEAGRSEDIVLEAEEPFRVVAVSGRPHGDPIRQRGPFVL</sequence>
<evidence type="ECO:0000259" key="3">
    <source>
        <dbReference type="Pfam" id="PF02678"/>
    </source>
</evidence>
<keyword evidence="6" id="KW-1185">Reference proteome</keyword>
<dbReference type="OrthoDB" id="23530at2157"/>
<organism evidence="5 6">
    <name type="scientific">Halopiger xanaduensis (strain DSM 18323 / JCM 14033 / SH-6)</name>
    <dbReference type="NCBI Taxonomy" id="797210"/>
    <lineage>
        <taxon>Archaea</taxon>
        <taxon>Methanobacteriati</taxon>
        <taxon>Methanobacteriota</taxon>
        <taxon>Stenosarchaea group</taxon>
        <taxon>Halobacteria</taxon>
        <taxon>Halobacteriales</taxon>
        <taxon>Natrialbaceae</taxon>
        <taxon>Halopiger</taxon>
    </lineage>
</organism>
<evidence type="ECO:0000313" key="6">
    <source>
        <dbReference type="Proteomes" id="UP000006794"/>
    </source>
</evidence>
<evidence type="ECO:0000259" key="4">
    <source>
        <dbReference type="Pfam" id="PF05726"/>
    </source>
</evidence>
<dbReference type="RefSeq" id="WP_013875929.1">
    <property type="nucleotide sequence ID" value="NC_015658.1"/>
</dbReference>
<dbReference type="InterPro" id="IPR008778">
    <property type="entry name" value="Pirin_C_dom"/>
</dbReference>
<dbReference type="HOGENOM" id="CLU_045717_5_2_2"/>
<dbReference type="InterPro" id="IPR003829">
    <property type="entry name" value="Pirin_N_dom"/>
</dbReference>
<dbReference type="CDD" id="cd02247">
    <property type="entry name" value="cupin_pirin_C"/>
    <property type="match status" value="1"/>
</dbReference>
<dbReference type="EMBL" id="CP002840">
    <property type="protein sequence ID" value="AEH39201.1"/>
    <property type="molecule type" value="Genomic_DNA"/>
</dbReference>
<dbReference type="Gene3D" id="2.60.120.10">
    <property type="entry name" value="Jelly Rolls"/>
    <property type="match status" value="1"/>
</dbReference>
<reference evidence="6" key="1">
    <citation type="journal article" date="2012" name="Stand. Genomic Sci.">
        <title>Complete genome sequence of Halopiger xanaduensis type strain (SH-6(T)).</title>
        <authorList>
            <person name="Anderson I."/>
            <person name="Tindall B.J."/>
            <person name="Rohde M."/>
            <person name="Lucas S."/>
            <person name="Han J."/>
            <person name="Lapidus A."/>
            <person name="Cheng J.F."/>
            <person name="Goodwin L."/>
            <person name="Pitluck S."/>
            <person name="Peters L."/>
            <person name="Pati A."/>
            <person name="Mikhailova N."/>
            <person name="Pagani I."/>
            <person name="Teshima H."/>
            <person name="Han C."/>
            <person name="Tapia R."/>
            <person name="Land M."/>
            <person name="Woyke T."/>
            <person name="Klenk H.P."/>
            <person name="Kyrpides N."/>
            <person name="Ivanova N."/>
        </authorList>
    </citation>
    <scope>NUCLEOTIDE SEQUENCE [LARGE SCALE GENOMIC DNA]</scope>
    <source>
        <strain evidence="6">DSM 18323 / JCM 14033 / SH-6</strain>
        <plasmid evidence="6">Plasmid pHALXA01</plasmid>
    </source>
</reference>
<dbReference type="SUPFAM" id="SSF51182">
    <property type="entry name" value="RmlC-like cupins"/>
    <property type="match status" value="1"/>
</dbReference>
<feature type="domain" description="Pirin C-terminal" evidence="4">
    <location>
        <begin position="171"/>
        <end position="250"/>
    </location>
</feature>
<keyword evidence="5" id="KW-0614">Plasmid</keyword>
<dbReference type="PIRSF" id="PIRSF006232">
    <property type="entry name" value="Pirin"/>
    <property type="match status" value="1"/>
</dbReference>
<proteinExistence type="inferred from homology"/>
<evidence type="ECO:0000256" key="1">
    <source>
        <dbReference type="ARBA" id="ARBA00008416"/>
    </source>
</evidence>
<dbReference type="AlphaFoldDB" id="F8DDU7"/>
<dbReference type="GeneID" id="10795469"/>
<geneLocation type="plasmid" evidence="5 6">
    <name>pHALXA01</name>
</geneLocation>
<dbReference type="InterPro" id="IPR011051">
    <property type="entry name" value="RmlC_Cupin_sf"/>
</dbReference>
<evidence type="ECO:0000256" key="2">
    <source>
        <dbReference type="RuleBase" id="RU003457"/>
    </source>
</evidence>
<dbReference type="Pfam" id="PF05726">
    <property type="entry name" value="Pirin_C"/>
    <property type="match status" value="1"/>
</dbReference>
<gene>
    <name evidence="5" type="ordered locus">Halxa_0612</name>
</gene>
<protein>
    <submittedName>
        <fullName evidence="5">Pirin domain protein</fullName>
    </submittedName>
</protein>
<accession>F8DDU7</accession>
<dbReference type="Pfam" id="PF02678">
    <property type="entry name" value="Pirin"/>
    <property type="match status" value="1"/>
</dbReference>
<dbReference type="Proteomes" id="UP000006794">
    <property type="component" value="Plasmid pHALXA01"/>
</dbReference>
<dbReference type="InterPro" id="IPR014710">
    <property type="entry name" value="RmlC-like_jellyroll"/>
</dbReference>
<dbReference type="PANTHER" id="PTHR13903">
    <property type="entry name" value="PIRIN-RELATED"/>
    <property type="match status" value="1"/>
</dbReference>
<dbReference type="InterPro" id="IPR012093">
    <property type="entry name" value="Pirin"/>
</dbReference>
<dbReference type="PANTHER" id="PTHR13903:SF8">
    <property type="entry name" value="PIRIN"/>
    <property type="match status" value="1"/>
</dbReference>
<evidence type="ECO:0000313" key="5">
    <source>
        <dbReference type="EMBL" id="AEH39201.1"/>
    </source>
</evidence>
<name>F8DDU7_HALXS</name>
<feature type="domain" description="Pirin N-terminal" evidence="3">
    <location>
        <begin position="27"/>
        <end position="121"/>
    </location>
</feature>
<dbReference type="KEGG" id="hxa:Halxa_0612"/>